<dbReference type="RefSeq" id="WP_257920026.1">
    <property type="nucleotide sequence ID" value="NZ_JAMXQV010000004.1"/>
</dbReference>
<dbReference type="EMBL" id="JAMXQV010000004">
    <property type="protein sequence ID" value="MCR6483404.1"/>
    <property type="molecule type" value="Genomic_DNA"/>
</dbReference>
<keyword evidence="1" id="KW-1133">Transmembrane helix</keyword>
<protein>
    <submittedName>
        <fullName evidence="2">Uncharacterized protein</fullName>
    </submittedName>
</protein>
<name>A0A9X2N7I6_9PSEU</name>
<keyword evidence="3" id="KW-1185">Reference proteome</keyword>
<organism evidence="2 3">
    <name type="scientific">Amycolatopsis iheyensis</name>
    <dbReference type="NCBI Taxonomy" id="2945988"/>
    <lineage>
        <taxon>Bacteria</taxon>
        <taxon>Bacillati</taxon>
        <taxon>Actinomycetota</taxon>
        <taxon>Actinomycetes</taxon>
        <taxon>Pseudonocardiales</taxon>
        <taxon>Pseudonocardiaceae</taxon>
        <taxon>Amycolatopsis</taxon>
    </lineage>
</organism>
<evidence type="ECO:0000313" key="2">
    <source>
        <dbReference type="EMBL" id="MCR6483404.1"/>
    </source>
</evidence>
<reference evidence="2" key="1">
    <citation type="submission" date="2022-06" db="EMBL/GenBank/DDBJ databases">
        <title>Amycolatopsis iheyaensis sp. nov., a new species of the genus Amycolatopsis isolated from soil in Iheya island, Japan.</title>
        <authorList>
            <person name="Ngamcharungchit C."/>
            <person name="Kanto H."/>
            <person name="Take A."/>
            <person name="Intra B."/>
            <person name="Matsumoto A."/>
            <person name="Panbangred W."/>
            <person name="Inahashi Y."/>
        </authorList>
    </citation>
    <scope>NUCLEOTIDE SEQUENCE</scope>
    <source>
        <strain evidence="2">OK19-0408</strain>
    </source>
</reference>
<comment type="caution">
    <text evidence="2">The sequence shown here is derived from an EMBL/GenBank/DDBJ whole genome shotgun (WGS) entry which is preliminary data.</text>
</comment>
<keyword evidence="1" id="KW-0472">Membrane</keyword>
<proteinExistence type="predicted"/>
<dbReference type="AlphaFoldDB" id="A0A9X2N7I6"/>
<sequence>MPAFAAGGDPVSWVVHASPEVLINLIAAAIGGAMVWFASQVRGRVRSFRARKFWKSMGRRRPLIVLGTPDSASLLSWEKSGMVGKGDILALVAIEEQQRKLGFSGKIVEAKELRSADLTSDLILICGPEGNSVTSIMMDKLGDTISYEFTDDPKSGESAVRDRRSGRLWVPQYDAHGDPTNDFALIIRAANPLAPDNSDIVILAGCWGHGTAAAAEKLGDRKFLHRQRRSRHFEALVGTTVVGGAHYNTVVLESRDLPE</sequence>
<accession>A0A9X2N7I6</accession>
<evidence type="ECO:0000256" key="1">
    <source>
        <dbReference type="SAM" id="Phobius"/>
    </source>
</evidence>
<evidence type="ECO:0000313" key="3">
    <source>
        <dbReference type="Proteomes" id="UP001144096"/>
    </source>
</evidence>
<gene>
    <name evidence="2" type="ORF">M8542_11295</name>
</gene>
<dbReference type="Proteomes" id="UP001144096">
    <property type="component" value="Unassembled WGS sequence"/>
</dbReference>
<feature type="transmembrane region" description="Helical" evidence="1">
    <location>
        <begin position="21"/>
        <end position="39"/>
    </location>
</feature>
<keyword evidence="1" id="KW-0812">Transmembrane</keyword>